<keyword evidence="12" id="KW-1185">Reference proteome</keyword>
<reference evidence="12" key="1">
    <citation type="submission" date="2017-07" db="EMBL/GenBank/DDBJ databases">
        <authorList>
            <person name="Varghese N."/>
            <person name="Submissions S."/>
        </authorList>
    </citation>
    <scope>NUCLEOTIDE SEQUENCE [LARGE SCALE GENOMIC DNA]</scope>
    <source>
        <strain evidence="12">NLAE-zl-C134</strain>
    </source>
</reference>
<feature type="transmembrane region" description="Helical" evidence="8">
    <location>
        <begin position="100"/>
        <end position="117"/>
    </location>
</feature>
<dbReference type="RefSeq" id="WP_109712451.1">
    <property type="nucleotide sequence ID" value="NZ_QGDS01000009.1"/>
</dbReference>
<dbReference type="SUPFAM" id="SSF141868">
    <property type="entry name" value="EAL domain-like"/>
    <property type="match status" value="1"/>
</dbReference>
<feature type="domain" description="PTS EIIC type-3" evidence="10">
    <location>
        <begin position="1"/>
        <end position="398"/>
    </location>
</feature>
<feature type="transmembrane region" description="Helical" evidence="8">
    <location>
        <begin position="68"/>
        <end position="88"/>
    </location>
</feature>
<evidence type="ECO:0000256" key="2">
    <source>
        <dbReference type="ARBA" id="ARBA00022448"/>
    </source>
</evidence>
<dbReference type="OrthoDB" id="1641940at2"/>
<sequence length="710" mass="79265">MMDKFDAFISQLADQQLIRSLRRGLLYLMPFILIGSIVLALLNLPIPAYQDFMLHVFGEGWLDFGLRIHKGTLQIMALTSLITVSYAISQDKKIVKSGEVNAIIIVITTFTSFIVFTHDPNVIISFAEAGSTGMFNALVISGLACNLFCFFYKCHDRIWPSDLISYNGSSIIRSSFRAIIPSLLTISIFTVARMLFDFIGLTNGQSLFLQSINNIFMTGQNYFSALLIVLVTHILWFFGIHGGNVIMDALSGATPVASSTAEIHIFTKGFFDTYVYLGGAGTTLGLLIALLLVGKKSSENRLAKVSILPGMININEIMIFGLPIIFNPYFFIPFVFSPVVLCLTAWISVCMGWAPPVTQTVEWTTPIFLSGYLGTGSIAGIVMQAVNLTLAVLIYIPFVRMQQRHQQHVQISVFKNLGNNIEYIQEQPKKTILNRHDETGSLARTLMTEIKDGLRNHTQTLYLEYQPKINGKGEVTGAEALLRWNHPTFGYVSPLIILSICEEAGLTNELGRWIMNQAFSDLKSWHEKGYNKLSLSVNLSPQQLKGDESLVQTVQSHIDQLGINPVYMELELTENAAIDCSDSTCSKLEKIKDLGVNLAIDDFGMGHSSLIYICDFYANVVKLDIALVHAITKDKQRQQIVKSILSLCSQINVRAVAEGVETKEQLQVLRELGCKYFQGFYFSRPLTNDKFIEYVKQHGMADKNNDLQLP</sequence>
<dbReference type="PROSITE" id="PS51105">
    <property type="entry name" value="PTS_EIIC_TYPE_3"/>
    <property type="match status" value="1"/>
</dbReference>
<accession>A0A315ZWF3</accession>
<keyword evidence="2" id="KW-0813">Transport</keyword>
<keyword evidence="6 8" id="KW-1133">Transmembrane helix</keyword>
<feature type="transmembrane region" description="Helical" evidence="8">
    <location>
        <begin position="176"/>
        <end position="201"/>
    </location>
</feature>
<evidence type="ECO:0000256" key="3">
    <source>
        <dbReference type="ARBA" id="ARBA00022475"/>
    </source>
</evidence>
<evidence type="ECO:0000259" key="10">
    <source>
        <dbReference type="PROSITE" id="PS51105"/>
    </source>
</evidence>
<feature type="transmembrane region" description="Helical" evidence="8">
    <location>
        <begin position="25"/>
        <end position="48"/>
    </location>
</feature>
<protein>
    <submittedName>
        <fullName evidence="11">PTS system, lactose/cellobiose family IIC component</fullName>
    </submittedName>
</protein>
<dbReference type="InterPro" id="IPR051088">
    <property type="entry name" value="PTS_Sugar-EIIC/EIIB"/>
</dbReference>
<gene>
    <name evidence="11" type="ORF">SAMN05216529_10975</name>
</gene>
<dbReference type="GO" id="GO:0008982">
    <property type="term" value="F:protein-N(PI)-phosphohistidine-sugar phosphotransferase activity"/>
    <property type="evidence" value="ECO:0007669"/>
    <property type="project" value="InterPro"/>
</dbReference>
<keyword evidence="3" id="KW-1003">Cell membrane</keyword>
<dbReference type="InterPro" id="IPR003352">
    <property type="entry name" value="PTS_EIIC"/>
</dbReference>
<dbReference type="AlphaFoldDB" id="A0A315ZWF3"/>
<evidence type="ECO:0000256" key="5">
    <source>
        <dbReference type="ARBA" id="ARBA00022692"/>
    </source>
</evidence>
<dbReference type="NCBIfam" id="TIGR00410">
    <property type="entry name" value="lacE"/>
    <property type="match status" value="1"/>
</dbReference>
<keyword evidence="7 8" id="KW-0472">Membrane</keyword>
<feature type="transmembrane region" description="Helical" evidence="8">
    <location>
        <begin position="221"/>
        <end position="238"/>
    </location>
</feature>
<evidence type="ECO:0000256" key="7">
    <source>
        <dbReference type="ARBA" id="ARBA00023136"/>
    </source>
</evidence>
<dbReference type="CDD" id="cd01948">
    <property type="entry name" value="EAL"/>
    <property type="match status" value="1"/>
</dbReference>
<feature type="transmembrane region" description="Helical" evidence="8">
    <location>
        <begin position="332"/>
        <end position="355"/>
    </location>
</feature>
<organism evidence="11 12">
    <name type="scientific">Faecalicatena contorta</name>
    <dbReference type="NCBI Taxonomy" id="39482"/>
    <lineage>
        <taxon>Bacteria</taxon>
        <taxon>Bacillati</taxon>
        <taxon>Bacillota</taxon>
        <taxon>Clostridia</taxon>
        <taxon>Lachnospirales</taxon>
        <taxon>Lachnospiraceae</taxon>
        <taxon>Faecalicatena</taxon>
    </lineage>
</organism>
<dbReference type="InterPro" id="IPR035919">
    <property type="entry name" value="EAL_sf"/>
</dbReference>
<feature type="transmembrane region" description="Helical" evidence="8">
    <location>
        <begin position="367"/>
        <end position="396"/>
    </location>
</feature>
<evidence type="ECO:0000313" key="12">
    <source>
        <dbReference type="Proteomes" id="UP000254051"/>
    </source>
</evidence>
<proteinExistence type="predicted"/>
<comment type="subcellular location">
    <subcellularLocation>
        <location evidence="1">Cell membrane</location>
        <topology evidence="1">Multi-pass membrane protein</topology>
    </subcellularLocation>
</comment>
<dbReference type="GO" id="GO:0009401">
    <property type="term" value="P:phosphoenolpyruvate-dependent sugar phosphotransferase system"/>
    <property type="evidence" value="ECO:0007669"/>
    <property type="project" value="InterPro"/>
</dbReference>
<dbReference type="PROSITE" id="PS50883">
    <property type="entry name" value="EAL"/>
    <property type="match status" value="1"/>
</dbReference>
<feature type="transmembrane region" description="Helical" evidence="8">
    <location>
        <begin position="305"/>
        <end position="326"/>
    </location>
</feature>
<keyword evidence="4" id="KW-0762">Sugar transport</keyword>
<dbReference type="SMART" id="SM00052">
    <property type="entry name" value="EAL"/>
    <property type="match status" value="1"/>
</dbReference>
<dbReference type="GO" id="GO:0005886">
    <property type="term" value="C:plasma membrane"/>
    <property type="evidence" value="ECO:0007669"/>
    <property type="project" value="UniProtKB-SubCell"/>
</dbReference>
<dbReference type="InterPro" id="IPR001633">
    <property type="entry name" value="EAL_dom"/>
</dbReference>
<evidence type="ECO:0000256" key="1">
    <source>
        <dbReference type="ARBA" id="ARBA00004651"/>
    </source>
</evidence>
<feature type="domain" description="EAL" evidence="9">
    <location>
        <begin position="443"/>
        <end position="699"/>
    </location>
</feature>
<dbReference type="PANTHER" id="PTHR33989">
    <property type="match status" value="1"/>
</dbReference>
<dbReference type="EMBL" id="UHJJ01000009">
    <property type="protein sequence ID" value="SUQ15024.1"/>
    <property type="molecule type" value="Genomic_DNA"/>
</dbReference>
<dbReference type="Proteomes" id="UP000254051">
    <property type="component" value="Unassembled WGS sequence"/>
</dbReference>
<evidence type="ECO:0000256" key="8">
    <source>
        <dbReference type="SAM" id="Phobius"/>
    </source>
</evidence>
<dbReference type="Pfam" id="PF02378">
    <property type="entry name" value="PTS_EIIC"/>
    <property type="match status" value="1"/>
</dbReference>
<name>A0A315ZWF3_9FIRM</name>
<evidence type="ECO:0000256" key="6">
    <source>
        <dbReference type="ARBA" id="ARBA00022989"/>
    </source>
</evidence>
<evidence type="ECO:0000259" key="9">
    <source>
        <dbReference type="PROSITE" id="PS50883"/>
    </source>
</evidence>
<evidence type="ECO:0000313" key="11">
    <source>
        <dbReference type="EMBL" id="SUQ15024.1"/>
    </source>
</evidence>
<dbReference type="InterPro" id="IPR004501">
    <property type="entry name" value="PTS_EIIC_3"/>
</dbReference>
<dbReference type="Pfam" id="PF00563">
    <property type="entry name" value="EAL"/>
    <property type="match status" value="1"/>
</dbReference>
<evidence type="ECO:0000256" key="4">
    <source>
        <dbReference type="ARBA" id="ARBA00022597"/>
    </source>
</evidence>
<feature type="transmembrane region" description="Helical" evidence="8">
    <location>
        <begin position="273"/>
        <end position="293"/>
    </location>
</feature>
<dbReference type="Gene3D" id="3.20.20.450">
    <property type="entry name" value="EAL domain"/>
    <property type="match status" value="1"/>
</dbReference>
<feature type="transmembrane region" description="Helical" evidence="8">
    <location>
        <begin position="137"/>
        <end position="155"/>
    </location>
</feature>
<keyword evidence="5 8" id="KW-0812">Transmembrane</keyword>
<dbReference type="PANTHER" id="PTHR33989:SF4">
    <property type="entry name" value="PTS SYSTEM N,N'-DIACETYLCHITOBIOSE-SPECIFIC EIIC COMPONENT"/>
    <property type="match status" value="1"/>
</dbReference>